<dbReference type="Proteomes" id="UP000468766">
    <property type="component" value="Unassembled WGS sequence"/>
</dbReference>
<organism evidence="2 3">
    <name type="scientific">Heliorestis acidaminivorans</name>
    <dbReference type="NCBI Taxonomy" id="553427"/>
    <lineage>
        <taxon>Bacteria</taxon>
        <taxon>Bacillati</taxon>
        <taxon>Bacillota</taxon>
        <taxon>Clostridia</taxon>
        <taxon>Eubacteriales</taxon>
        <taxon>Heliobacteriaceae</taxon>
        <taxon>Heliorestis</taxon>
    </lineage>
</organism>
<dbReference type="AlphaFoldDB" id="A0A6I0EN96"/>
<dbReference type="InterPro" id="IPR047046">
    <property type="entry name" value="YpjD/YvdC"/>
</dbReference>
<dbReference type="Pfam" id="PF03819">
    <property type="entry name" value="MazG"/>
    <property type="match status" value="1"/>
</dbReference>
<evidence type="ECO:0000259" key="1">
    <source>
        <dbReference type="Pfam" id="PF03819"/>
    </source>
</evidence>
<gene>
    <name evidence="2" type="ORF">F9B85_13300</name>
</gene>
<dbReference type="InterPro" id="IPR004518">
    <property type="entry name" value="MazG-like_dom"/>
</dbReference>
<dbReference type="SUPFAM" id="SSF101386">
    <property type="entry name" value="all-alpha NTP pyrophosphatases"/>
    <property type="match status" value="1"/>
</dbReference>
<dbReference type="Gene3D" id="1.10.287.1080">
    <property type="entry name" value="MazG-like"/>
    <property type="match status" value="1"/>
</dbReference>
<name>A0A6I0EN96_9FIRM</name>
<comment type="caution">
    <text evidence="2">The sequence shown here is derived from an EMBL/GenBank/DDBJ whole genome shotgun (WGS) entry which is preliminary data.</text>
</comment>
<evidence type="ECO:0000313" key="2">
    <source>
        <dbReference type="EMBL" id="KAB2951176.1"/>
    </source>
</evidence>
<dbReference type="InterPro" id="IPR012359">
    <property type="entry name" value="MazG-related_YpjD"/>
</dbReference>
<accession>A0A6I0EN96</accession>
<feature type="domain" description="NTP pyrophosphohydrolase MazG-like" evidence="1">
    <location>
        <begin position="28"/>
        <end position="104"/>
    </location>
</feature>
<keyword evidence="3" id="KW-1185">Reference proteome</keyword>
<reference evidence="2 3" key="1">
    <citation type="submission" date="2019-10" db="EMBL/GenBank/DDBJ databases">
        <title>Whole-genome sequence of the extremophile Heliorestis acidaminivorans DSM 24790.</title>
        <authorList>
            <person name="Kyndt J.A."/>
            <person name="Meyer T.E."/>
        </authorList>
    </citation>
    <scope>NUCLEOTIDE SEQUENCE [LARGE SCALE GENOMIC DNA]</scope>
    <source>
        <strain evidence="2 3">DSM 24790</strain>
    </source>
</reference>
<dbReference type="PANTHER" id="PTHR42692:SF1">
    <property type="entry name" value="NUCLEOTIDE PYROPHOSPHOHYDROLASE"/>
    <property type="match status" value="1"/>
</dbReference>
<dbReference type="RefSeq" id="WP_151621714.1">
    <property type="nucleotide sequence ID" value="NZ_WBXO01000014.1"/>
</dbReference>
<sequence length="113" mass="13457">MKDLTMQEVQQQVDDYISQFEEGYFDPPTLVIRFCEELGELARVVSHQYGPKKKKPDEEEGDMELEMGDLLFILICLANRQGYNLNEIFIKTMDKYNCRDKDRWTRKKTPEQL</sequence>
<dbReference type="PANTHER" id="PTHR42692">
    <property type="entry name" value="NUCLEOTIDE PYROPHOSPHOHYDROLASE"/>
    <property type="match status" value="1"/>
</dbReference>
<dbReference type="CDD" id="cd11531">
    <property type="entry name" value="NTP-PPase_BsYpjD"/>
    <property type="match status" value="1"/>
</dbReference>
<dbReference type="PIRSF" id="PIRSF029904">
    <property type="entry name" value="UCP029904_pph"/>
    <property type="match status" value="1"/>
</dbReference>
<protein>
    <submittedName>
        <fullName evidence="2">Nucleotide pyrophosphohydrolase</fullName>
    </submittedName>
</protein>
<proteinExistence type="predicted"/>
<keyword evidence="2" id="KW-0378">Hydrolase</keyword>
<dbReference type="GO" id="GO:0016787">
    <property type="term" value="F:hydrolase activity"/>
    <property type="evidence" value="ECO:0007669"/>
    <property type="project" value="UniProtKB-KW"/>
</dbReference>
<dbReference type="OrthoDB" id="9807397at2"/>
<evidence type="ECO:0000313" key="3">
    <source>
        <dbReference type="Proteomes" id="UP000468766"/>
    </source>
</evidence>
<dbReference type="EMBL" id="WBXO01000014">
    <property type="protein sequence ID" value="KAB2951176.1"/>
    <property type="molecule type" value="Genomic_DNA"/>
</dbReference>